<protein>
    <submittedName>
        <fullName evidence="5">Uncharacterized protein</fullName>
    </submittedName>
</protein>
<dbReference type="Gene3D" id="3.40.640.10">
    <property type="entry name" value="Type I PLP-dependent aspartate aminotransferase-like (Major domain)"/>
    <property type="match status" value="1"/>
</dbReference>
<dbReference type="Gene3D" id="3.90.1150.10">
    <property type="entry name" value="Aspartate Aminotransferase, domain 1"/>
    <property type="match status" value="2"/>
</dbReference>
<dbReference type="SUPFAM" id="SSF53383">
    <property type="entry name" value="PLP-dependent transferases"/>
    <property type="match status" value="2"/>
</dbReference>
<comment type="cofactor">
    <cofactor evidence="1">
        <name>pyridoxal 5'-phosphate</name>
        <dbReference type="ChEBI" id="CHEBI:597326"/>
    </cofactor>
</comment>
<accession>A0AAZ3SAE0</accession>
<evidence type="ECO:0000256" key="2">
    <source>
        <dbReference type="ARBA" id="ARBA00008392"/>
    </source>
</evidence>
<dbReference type="Proteomes" id="UP000694402">
    <property type="component" value="Unassembled WGS sequence"/>
</dbReference>
<evidence type="ECO:0000256" key="3">
    <source>
        <dbReference type="ARBA" id="ARBA00022679"/>
    </source>
</evidence>
<reference evidence="5" key="2">
    <citation type="submission" date="2025-08" db="UniProtKB">
        <authorList>
            <consortium name="Ensembl"/>
        </authorList>
    </citation>
    <scope>IDENTIFICATION</scope>
</reference>
<evidence type="ECO:0000256" key="4">
    <source>
        <dbReference type="ARBA" id="ARBA00023315"/>
    </source>
</evidence>
<dbReference type="PANTHER" id="PTHR13693">
    <property type="entry name" value="CLASS II AMINOTRANSFERASE/8-AMINO-7-OXONONANOATE SYNTHASE"/>
    <property type="match status" value="1"/>
</dbReference>
<dbReference type="InterPro" id="IPR015424">
    <property type="entry name" value="PyrdxlP-dep_Trfase"/>
</dbReference>
<evidence type="ECO:0000313" key="6">
    <source>
        <dbReference type="Proteomes" id="UP000694402"/>
    </source>
</evidence>
<dbReference type="InterPro" id="IPR015421">
    <property type="entry name" value="PyrdxlP-dep_Trfase_major"/>
</dbReference>
<organism evidence="5 6">
    <name type="scientific">Oncorhynchus tshawytscha</name>
    <name type="common">Chinook salmon</name>
    <name type="synonym">Salmo tshawytscha</name>
    <dbReference type="NCBI Taxonomy" id="74940"/>
    <lineage>
        <taxon>Eukaryota</taxon>
        <taxon>Metazoa</taxon>
        <taxon>Chordata</taxon>
        <taxon>Craniata</taxon>
        <taxon>Vertebrata</taxon>
        <taxon>Euteleostomi</taxon>
        <taxon>Actinopterygii</taxon>
        <taxon>Neopterygii</taxon>
        <taxon>Teleostei</taxon>
        <taxon>Protacanthopterygii</taxon>
        <taxon>Salmoniformes</taxon>
        <taxon>Salmonidae</taxon>
        <taxon>Salmoninae</taxon>
        <taxon>Oncorhynchus</taxon>
    </lineage>
</organism>
<dbReference type="GO" id="GO:0005739">
    <property type="term" value="C:mitochondrion"/>
    <property type="evidence" value="ECO:0007669"/>
    <property type="project" value="TreeGrafter"/>
</dbReference>
<name>A0AAZ3SAE0_ONCTS</name>
<dbReference type="AlphaFoldDB" id="A0AAZ3SAE0"/>
<evidence type="ECO:0000256" key="1">
    <source>
        <dbReference type="ARBA" id="ARBA00001933"/>
    </source>
</evidence>
<proteinExistence type="inferred from homology"/>
<keyword evidence="4" id="KW-0012">Acyltransferase</keyword>
<comment type="similarity">
    <text evidence="2">Belongs to the class-II pyridoxal-phosphate-dependent aminotransferase family.</text>
</comment>
<dbReference type="GO" id="GO:0006783">
    <property type="term" value="P:heme biosynthetic process"/>
    <property type="evidence" value="ECO:0007669"/>
    <property type="project" value="TreeGrafter"/>
</dbReference>
<dbReference type="GO" id="GO:0048821">
    <property type="term" value="P:erythrocyte development"/>
    <property type="evidence" value="ECO:0007669"/>
    <property type="project" value="TreeGrafter"/>
</dbReference>
<dbReference type="GO" id="GO:0003870">
    <property type="term" value="F:5-aminolevulinate synthase activity"/>
    <property type="evidence" value="ECO:0007669"/>
    <property type="project" value="TreeGrafter"/>
</dbReference>
<dbReference type="GeneTree" id="ENSGT00940000156030"/>
<dbReference type="GO" id="GO:0042541">
    <property type="term" value="P:hemoglobin biosynthetic process"/>
    <property type="evidence" value="ECO:0007669"/>
    <property type="project" value="TreeGrafter"/>
</dbReference>
<evidence type="ECO:0000313" key="5">
    <source>
        <dbReference type="Ensembl" id="ENSOTSP00005150054.1"/>
    </source>
</evidence>
<dbReference type="InterPro" id="IPR015422">
    <property type="entry name" value="PyrdxlP-dep_Trfase_small"/>
</dbReference>
<dbReference type="InterPro" id="IPR050087">
    <property type="entry name" value="AON_synthase_class-II"/>
</dbReference>
<keyword evidence="6" id="KW-1185">Reference proteome</keyword>
<keyword evidence="3" id="KW-0808">Transferase</keyword>
<sequence>MADNCSESLLMKRDVSVWCSNDDLGMSRRPRAFQAIIKRNTEHPHGPVSSRSTWSKFQVNLEYELADLGGKDAALLCTSRHNAGNRASVMQGIRNSESDPTTLMIVAFEMVHSMDADSNADSPFSQCAGALVGRLVLLAATSSVPMPWCPGALVDTVYFYAVGFIFTSLPPMLLALAWESIQTLNGEEGRVLRRKHQRNVKLLHQIHIIPVRVSLAYINYPMVARGEEGLRIAPTPHHTPQVMQYFFEHLVKAWKEVGLELKLHSSGECNFCQQPLDFELMTEREKSSP</sequence>
<dbReference type="PANTHER" id="PTHR13693:SF50">
    <property type="entry name" value="5-AMINOLEVULINATE SYNTHASE, NON-SPECIFIC, MITOCHONDRIAL"/>
    <property type="match status" value="1"/>
</dbReference>
<reference evidence="6" key="1">
    <citation type="journal article" date="2018" name="PLoS ONE">
        <title>Chinook salmon (Oncorhynchus tshawytscha) genome and transcriptome.</title>
        <authorList>
            <person name="Christensen K.A."/>
            <person name="Leong J.S."/>
            <person name="Sakhrani D."/>
            <person name="Biagi C.A."/>
            <person name="Minkley D.R."/>
            <person name="Withler R.E."/>
            <person name="Rondeau E.B."/>
            <person name="Koop B.F."/>
            <person name="Devlin R.H."/>
        </authorList>
    </citation>
    <scope>NUCLEOTIDE SEQUENCE [LARGE SCALE GENOMIC DNA]</scope>
</reference>
<reference evidence="5" key="3">
    <citation type="submission" date="2025-09" db="UniProtKB">
        <authorList>
            <consortium name="Ensembl"/>
        </authorList>
    </citation>
    <scope>IDENTIFICATION</scope>
</reference>
<dbReference type="Ensembl" id="ENSOTST00005168248.1">
    <property type="protein sequence ID" value="ENSOTSP00005150054.1"/>
    <property type="gene ID" value="ENSOTSG00005062350.1"/>
</dbReference>